<organism evidence="2 3">
    <name type="scientific">Rhodoglobus vestalii</name>
    <dbReference type="NCBI Taxonomy" id="193384"/>
    <lineage>
        <taxon>Bacteria</taxon>
        <taxon>Bacillati</taxon>
        <taxon>Actinomycetota</taxon>
        <taxon>Actinomycetes</taxon>
        <taxon>Micrococcales</taxon>
        <taxon>Microbacteriaceae</taxon>
        <taxon>Rhodoglobus</taxon>
    </lineage>
</organism>
<dbReference type="EMBL" id="VFRA01000001">
    <property type="protein sequence ID" value="TQO20254.1"/>
    <property type="molecule type" value="Genomic_DNA"/>
</dbReference>
<accession>A0A8H2K7S3</accession>
<dbReference type="Gene3D" id="1.10.10.60">
    <property type="entry name" value="Homeodomain-like"/>
    <property type="match status" value="1"/>
</dbReference>
<dbReference type="SUPFAM" id="SSF46689">
    <property type="entry name" value="Homeodomain-like"/>
    <property type="match status" value="1"/>
</dbReference>
<dbReference type="GO" id="GO:0003677">
    <property type="term" value="F:DNA binding"/>
    <property type="evidence" value="ECO:0007669"/>
    <property type="project" value="InterPro"/>
</dbReference>
<gene>
    <name evidence="2" type="ORF">FB472_1875</name>
</gene>
<dbReference type="PANTHER" id="PTHR33215">
    <property type="entry name" value="PROTEIN DISTAL ANTENNA"/>
    <property type="match status" value="1"/>
</dbReference>
<comment type="caution">
    <text evidence="2">The sequence shown here is derived from an EMBL/GenBank/DDBJ whole genome shotgun (WGS) entry which is preliminary data.</text>
</comment>
<evidence type="ECO:0000313" key="2">
    <source>
        <dbReference type="EMBL" id="TQO20254.1"/>
    </source>
</evidence>
<dbReference type="PANTHER" id="PTHR33215:SF13">
    <property type="entry name" value="PROTEIN DISTAL ANTENNA"/>
    <property type="match status" value="1"/>
</dbReference>
<name>A0A8H2K7S3_9MICO</name>
<keyword evidence="3" id="KW-1185">Reference proteome</keyword>
<dbReference type="AlphaFoldDB" id="A0A8H2K7S3"/>
<dbReference type="GO" id="GO:0004803">
    <property type="term" value="F:transposase activity"/>
    <property type="evidence" value="ECO:0007669"/>
    <property type="project" value="InterPro"/>
</dbReference>
<sequence length="99" mass="11490">MPRPYPPEFRQRAIALVREGRQVKETATDLGIHEVTLHSWLRQDDIDHGRRPGDSTQEAAELSAARHQIRQLEQELSILKRASKWLEEEEAVDPKGRTR</sequence>
<evidence type="ECO:0000313" key="3">
    <source>
        <dbReference type="Proteomes" id="UP000316560"/>
    </source>
</evidence>
<dbReference type="InterPro" id="IPR002514">
    <property type="entry name" value="Transposase_8"/>
</dbReference>
<feature type="region of interest" description="Disordered" evidence="1">
    <location>
        <begin position="45"/>
        <end position="65"/>
    </location>
</feature>
<dbReference type="GO" id="GO:0006313">
    <property type="term" value="P:DNA transposition"/>
    <property type="evidence" value="ECO:0007669"/>
    <property type="project" value="InterPro"/>
</dbReference>
<dbReference type="InterPro" id="IPR009057">
    <property type="entry name" value="Homeodomain-like_sf"/>
</dbReference>
<dbReference type="InterPro" id="IPR051839">
    <property type="entry name" value="RD_transcriptional_regulator"/>
</dbReference>
<protein>
    <submittedName>
        <fullName evidence="2">Transposase-like protein</fullName>
    </submittedName>
</protein>
<proteinExistence type="predicted"/>
<reference evidence="2 3" key="1">
    <citation type="submission" date="2019-06" db="EMBL/GenBank/DDBJ databases">
        <title>Sequencing the genomes of 1000 actinobacteria strains.</title>
        <authorList>
            <person name="Klenk H.-P."/>
        </authorList>
    </citation>
    <scope>NUCLEOTIDE SEQUENCE [LARGE SCALE GENOMIC DNA]</scope>
    <source>
        <strain evidence="2 3">DSM 21947</strain>
    </source>
</reference>
<evidence type="ECO:0000256" key="1">
    <source>
        <dbReference type="SAM" id="MobiDB-lite"/>
    </source>
</evidence>
<dbReference type="Proteomes" id="UP000316560">
    <property type="component" value="Unassembled WGS sequence"/>
</dbReference>
<dbReference type="Pfam" id="PF01527">
    <property type="entry name" value="HTH_Tnp_1"/>
    <property type="match status" value="1"/>
</dbReference>